<protein>
    <submittedName>
        <fullName evidence="1">Uncharacterized protein</fullName>
    </submittedName>
</protein>
<proteinExistence type="predicted"/>
<dbReference type="EMBL" id="CAJVCH010001051">
    <property type="protein sequence ID" value="CAG7635954.1"/>
    <property type="molecule type" value="Genomic_DNA"/>
</dbReference>
<dbReference type="Proteomes" id="UP000708208">
    <property type="component" value="Unassembled WGS sequence"/>
</dbReference>
<reference evidence="1" key="1">
    <citation type="submission" date="2021-06" db="EMBL/GenBank/DDBJ databases">
        <authorList>
            <person name="Hodson N. C."/>
            <person name="Mongue J. A."/>
            <person name="Jaron S. K."/>
        </authorList>
    </citation>
    <scope>NUCLEOTIDE SEQUENCE</scope>
</reference>
<evidence type="ECO:0000313" key="1">
    <source>
        <dbReference type="EMBL" id="CAG7635954.1"/>
    </source>
</evidence>
<gene>
    <name evidence="1" type="ORF">AFUS01_LOCUS248</name>
</gene>
<evidence type="ECO:0000313" key="2">
    <source>
        <dbReference type="Proteomes" id="UP000708208"/>
    </source>
</evidence>
<comment type="caution">
    <text evidence="1">The sequence shown here is derived from an EMBL/GenBank/DDBJ whole genome shotgun (WGS) entry which is preliminary data.</text>
</comment>
<keyword evidence="2" id="KW-1185">Reference proteome</keyword>
<feature type="non-terminal residue" evidence="1">
    <location>
        <position position="1"/>
    </location>
</feature>
<dbReference type="OrthoDB" id="8170759at2759"/>
<dbReference type="AlphaFoldDB" id="A0A8J2J085"/>
<sequence length="47" mass="5210">GVVSNHQTPKQPRCDLDANNISGFTHLDCHCEWILSTLESIDTNPDS</sequence>
<organism evidence="1 2">
    <name type="scientific">Allacma fusca</name>
    <dbReference type="NCBI Taxonomy" id="39272"/>
    <lineage>
        <taxon>Eukaryota</taxon>
        <taxon>Metazoa</taxon>
        <taxon>Ecdysozoa</taxon>
        <taxon>Arthropoda</taxon>
        <taxon>Hexapoda</taxon>
        <taxon>Collembola</taxon>
        <taxon>Symphypleona</taxon>
        <taxon>Sminthuridae</taxon>
        <taxon>Allacma</taxon>
    </lineage>
</organism>
<name>A0A8J2J085_9HEXA</name>
<accession>A0A8J2J085</accession>